<gene>
    <name evidence="12" type="primary">ggt</name>
    <name evidence="12" type="ORF">ENI00_13745</name>
</gene>
<dbReference type="NCBIfam" id="TIGR00066">
    <property type="entry name" value="g_glut_trans"/>
    <property type="match status" value="1"/>
</dbReference>
<dbReference type="GO" id="GO:0103068">
    <property type="term" value="F:leukotriene C4 gamma-glutamyl transferase activity"/>
    <property type="evidence" value="ECO:0007669"/>
    <property type="project" value="UniProtKB-EC"/>
</dbReference>
<dbReference type="InterPro" id="IPR043137">
    <property type="entry name" value="GGT_ssub_C"/>
</dbReference>
<evidence type="ECO:0000256" key="7">
    <source>
        <dbReference type="ARBA" id="ARBA00023315"/>
    </source>
</evidence>
<dbReference type="FunFam" id="3.60.20.40:FF:000003">
    <property type="entry name" value="Gamma-glutamyltranspeptidase"/>
    <property type="match status" value="1"/>
</dbReference>
<dbReference type="SUPFAM" id="SSF56235">
    <property type="entry name" value="N-terminal nucleophile aminohydrolases (Ntn hydrolases)"/>
    <property type="match status" value="1"/>
</dbReference>
<sequence>MDRGLHQQSSKTRLTGRSGSLCVLALAACLATLAAPVFSQPILEGERFHPATAHHGMVATSHTLATEVALKVLQDGGNAVDAAVTAGFALAVTQPRSGNIGGGGFMLISKGDGSEPEAIDYREKAPSAATETMYQDESGEVVQNRSRFTHLAAGVPGTVAGFAMALNRHGTLSLKQALAPAIKLAREGFIVPQRFSEGLEQARERLQRWPATLATFYKEDGSAWQAGERFRQPELADTLQRIADEGVNGFYEGETARLIVEEMERHGGLITRQDLESYQPVVRAPVHGNYRGYDIYSMSPPSSGGTHIVQILNILEGYPIAELGHNSADTIHYMAEAMKLAYADRAEYLGDTDYVNVPLQGLTSKSYADELRQGIKQDRARPAVEIGPGTPPGYESSETTHFSVVDKWGNAVSNTYTINFSYGSGITVQGAGFLLNNEMDDFSAKPGVPNAYGLIGGEANKVEPGKRMLSSMSPTIVRKNKRNFLVTGSPGGSRIITTTLQVIMNVIDHGMNIQTAISAPRIHHQWLPDEIRIEQGISPDTVRLLENRGHKVVTQSAMGAIQSIMIGEDGTLYGGADPRRSTSSAMGY</sequence>
<feature type="binding site" evidence="10">
    <location>
        <position position="122"/>
    </location>
    <ligand>
        <name>L-glutamate</name>
        <dbReference type="ChEBI" id="CHEBI:29985"/>
    </ligand>
</feature>
<dbReference type="EC" id="2.3.2.2" evidence="11"/>
<keyword evidence="5 11" id="KW-0378">Hydrolase</keyword>
<evidence type="ECO:0000256" key="11">
    <source>
        <dbReference type="RuleBase" id="RU368036"/>
    </source>
</evidence>
<dbReference type="GO" id="GO:0006750">
    <property type="term" value="P:glutathione biosynthetic process"/>
    <property type="evidence" value="ECO:0007669"/>
    <property type="project" value="UniProtKB-KW"/>
</dbReference>
<evidence type="ECO:0000256" key="5">
    <source>
        <dbReference type="ARBA" id="ARBA00022801"/>
    </source>
</evidence>
<feature type="binding site" evidence="10">
    <location>
        <position position="492"/>
    </location>
    <ligand>
        <name>L-glutamate</name>
        <dbReference type="ChEBI" id="CHEBI:29985"/>
    </ligand>
</feature>
<feature type="binding site" evidence="10">
    <location>
        <begin position="417"/>
        <end position="419"/>
    </location>
    <ligand>
        <name>L-glutamate</name>
        <dbReference type="ChEBI" id="CHEBI:29985"/>
    </ligand>
</feature>
<dbReference type="PANTHER" id="PTHR43199">
    <property type="entry name" value="GLUTATHIONE HYDROLASE"/>
    <property type="match status" value="1"/>
</dbReference>
<reference evidence="12" key="1">
    <citation type="journal article" date="2020" name="mSystems">
        <title>Genome- and Community-Level Interaction Insights into Carbon Utilization and Element Cycling Functions of Hydrothermarchaeota in Hydrothermal Sediment.</title>
        <authorList>
            <person name="Zhou Z."/>
            <person name="Liu Y."/>
            <person name="Xu W."/>
            <person name="Pan J."/>
            <person name="Luo Z.H."/>
            <person name="Li M."/>
        </authorList>
    </citation>
    <scope>NUCLEOTIDE SEQUENCE [LARGE SCALE GENOMIC DNA]</scope>
    <source>
        <strain evidence="12">HyVt-357</strain>
    </source>
</reference>
<dbReference type="EMBL" id="DRGY01000108">
    <property type="protein sequence ID" value="HEA53351.1"/>
    <property type="molecule type" value="Genomic_DNA"/>
</dbReference>
<keyword evidence="4 11" id="KW-0808">Transferase</keyword>
<feature type="binding site" evidence="10">
    <location>
        <begin position="470"/>
        <end position="471"/>
    </location>
    <ligand>
        <name>L-glutamate</name>
        <dbReference type="ChEBI" id="CHEBI:29985"/>
    </ligand>
</feature>
<dbReference type="PROSITE" id="PS00462">
    <property type="entry name" value="G_GLU_TRANSPEPTIDASE"/>
    <property type="match status" value="1"/>
</dbReference>
<evidence type="ECO:0000256" key="4">
    <source>
        <dbReference type="ARBA" id="ARBA00022679"/>
    </source>
</evidence>
<name>A0A831R3U3_9GAMM</name>
<comment type="catalytic activity">
    <reaction evidence="2 11">
        <text>glutathione + H2O = L-cysteinylglycine + L-glutamate</text>
        <dbReference type="Rhea" id="RHEA:28807"/>
        <dbReference type="ChEBI" id="CHEBI:15377"/>
        <dbReference type="ChEBI" id="CHEBI:29985"/>
        <dbReference type="ChEBI" id="CHEBI:57925"/>
        <dbReference type="ChEBI" id="CHEBI:61694"/>
        <dbReference type="EC" id="3.4.19.13"/>
    </reaction>
</comment>
<dbReference type="EC" id="3.4.19.13" evidence="11"/>
<dbReference type="PANTHER" id="PTHR43199:SF1">
    <property type="entry name" value="GLUTATHIONE HYDROLASE PROENZYME"/>
    <property type="match status" value="1"/>
</dbReference>
<evidence type="ECO:0000256" key="8">
    <source>
        <dbReference type="ARBA" id="ARBA00047417"/>
    </source>
</evidence>
<comment type="subunit">
    <text evidence="11">This enzyme consists of two polypeptide chains, which are synthesized in precursor form from a single polypeptide.</text>
</comment>
<comment type="catalytic activity">
    <reaction evidence="1 11">
        <text>an S-substituted glutathione + H2O = an S-substituted L-cysteinylglycine + L-glutamate</text>
        <dbReference type="Rhea" id="RHEA:59468"/>
        <dbReference type="ChEBI" id="CHEBI:15377"/>
        <dbReference type="ChEBI" id="CHEBI:29985"/>
        <dbReference type="ChEBI" id="CHEBI:90779"/>
        <dbReference type="ChEBI" id="CHEBI:143103"/>
        <dbReference type="EC" id="3.4.19.13"/>
    </reaction>
</comment>
<dbReference type="AlphaFoldDB" id="A0A831R3U3"/>
<evidence type="ECO:0000256" key="2">
    <source>
        <dbReference type="ARBA" id="ARBA00001089"/>
    </source>
</evidence>
<comment type="catalytic activity">
    <reaction evidence="8 11">
        <text>an N-terminal (5-L-glutamyl)-[peptide] + an alpha-amino acid = 5-L-glutamyl amino acid + an N-terminal L-alpha-aminoacyl-[peptide]</text>
        <dbReference type="Rhea" id="RHEA:23904"/>
        <dbReference type="Rhea" id="RHEA-COMP:9780"/>
        <dbReference type="Rhea" id="RHEA-COMP:9795"/>
        <dbReference type="ChEBI" id="CHEBI:77644"/>
        <dbReference type="ChEBI" id="CHEBI:78597"/>
        <dbReference type="ChEBI" id="CHEBI:78599"/>
        <dbReference type="ChEBI" id="CHEBI:78608"/>
        <dbReference type="EC" id="2.3.2.2"/>
    </reaction>
</comment>
<dbReference type="InterPro" id="IPR051792">
    <property type="entry name" value="GGT_bact"/>
</dbReference>
<dbReference type="Gene3D" id="1.10.246.130">
    <property type="match status" value="1"/>
</dbReference>
<keyword evidence="7 11" id="KW-0012">Acyltransferase</keyword>
<feature type="binding site" evidence="10">
    <location>
        <position position="441"/>
    </location>
    <ligand>
        <name>L-glutamate</name>
        <dbReference type="ChEBI" id="CHEBI:29985"/>
    </ligand>
</feature>
<evidence type="ECO:0000256" key="1">
    <source>
        <dbReference type="ARBA" id="ARBA00001049"/>
    </source>
</evidence>
<dbReference type="RefSeq" id="WP_304103454.1">
    <property type="nucleotide sequence ID" value="NZ_DRGY01000108.1"/>
</dbReference>
<comment type="PTM">
    <text evidence="11">Cleaved by autocatalysis into a large and a small subunit.</text>
</comment>
<evidence type="ECO:0000313" key="12">
    <source>
        <dbReference type="EMBL" id="HEA53351.1"/>
    </source>
</evidence>
<dbReference type="Proteomes" id="UP000885748">
    <property type="component" value="Unassembled WGS sequence"/>
</dbReference>
<dbReference type="PRINTS" id="PR01210">
    <property type="entry name" value="GGTRANSPTASE"/>
</dbReference>
<keyword evidence="11" id="KW-0317">Glutathione biosynthesis</keyword>
<dbReference type="InterPro" id="IPR000101">
    <property type="entry name" value="GGT_peptidase"/>
</dbReference>
<keyword evidence="6 11" id="KW-0865">Zymogen</keyword>
<dbReference type="GO" id="GO:0006751">
    <property type="term" value="P:glutathione catabolic process"/>
    <property type="evidence" value="ECO:0007669"/>
    <property type="project" value="UniProtKB-UniRule"/>
</dbReference>
<comment type="pathway">
    <text evidence="11">Sulfur metabolism; glutathione metabolism.</text>
</comment>
<dbReference type="GO" id="GO:0036374">
    <property type="term" value="F:glutathione hydrolase activity"/>
    <property type="evidence" value="ECO:0007669"/>
    <property type="project" value="UniProtKB-UniRule"/>
</dbReference>
<evidence type="ECO:0000256" key="9">
    <source>
        <dbReference type="PIRSR" id="PIRSR600101-1"/>
    </source>
</evidence>
<evidence type="ECO:0000256" key="10">
    <source>
        <dbReference type="PIRSR" id="PIRSR600101-2"/>
    </source>
</evidence>
<feature type="active site" description="Nucleophile" evidence="9">
    <location>
        <position position="399"/>
    </location>
</feature>
<accession>A0A831R3U3</accession>
<dbReference type="Gene3D" id="3.60.20.40">
    <property type="match status" value="1"/>
</dbReference>
<dbReference type="InterPro" id="IPR055262">
    <property type="entry name" value="GGT_CS"/>
</dbReference>
<evidence type="ECO:0000256" key="6">
    <source>
        <dbReference type="ARBA" id="ARBA00023145"/>
    </source>
</evidence>
<comment type="similarity">
    <text evidence="3 11">Belongs to the gamma-glutamyltransferase family.</text>
</comment>
<dbReference type="InterPro" id="IPR029055">
    <property type="entry name" value="Ntn_hydrolases_N"/>
</dbReference>
<dbReference type="InterPro" id="IPR043138">
    <property type="entry name" value="GGT_lsub"/>
</dbReference>
<dbReference type="PROSITE" id="PS51257">
    <property type="entry name" value="PROKAR_LIPOPROTEIN"/>
    <property type="match status" value="1"/>
</dbReference>
<protein>
    <recommendedName>
        <fullName evidence="11">Glutathione hydrolase proenzyme</fullName>
        <ecNumber evidence="11">2.3.2.2</ecNumber>
        <ecNumber evidence="11">3.4.19.13</ecNumber>
    </recommendedName>
    <component>
        <recommendedName>
            <fullName evidence="11">Glutathione hydrolase large chain</fullName>
        </recommendedName>
    </component>
    <component>
        <recommendedName>
            <fullName evidence="11">Glutathione hydrolase small chain</fullName>
        </recommendedName>
    </component>
</protein>
<comment type="caution">
    <text evidence="12">The sequence shown here is derived from an EMBL/GenBank/DDBJ whole genome shotgun (WGS) entry which is preliminary data.</text>
</comment>
<evidence type="ECO:0000256" key="3">
    <source>
        <dbReference type="ARBA" id="ARBA00009381"/>
    </source>
</evidence>
<dbReference type="UniPathway" id="UPA00204"/>
<proteinExistence type="inferred from homology"/>
<organism evidence="12">
    <name type="scientific">Marinobacter antarcticus</name>
    <dbReference type="NCBI Taxonomy" id="564117"/>
    <lineage>
        <taxon>Bacteria</taxon>
        <taxon>Pseudomonadati</taxon>
        <taxon>Pseudomonadota</taxon>
        <taxon>Gammaproteobacteria</taxon>
        <taxon>Pseudomonadales</taxon>
        <taxon>Marinobacteraceae</taxon>
        <taxon>Marinobacter</taxon>
    </lineage>
</organism>
<dbReference type="Pfam" id="PF01019">
    <property type="entry name" value="G_glu_transpept"/>
    <property type="match status" value="1"/>
</dbReference>